<dbReference type="Proteomes" id="UP000319859">
    <property type="component" value="Unassembled WGS sequence"/>
</dbReference>
<dbReference type="SMART" id="SM00267">
    <property type="entry name" value="GGDEF"/>
    <property type="match status" value="1"/>
</dbReference>
<dbReference type="Pfam" id="PF00563">
    <property type="entry name" value="EAL"/>
    <property type="match status" value="1"/>
</dbReference>
<dbReference type="PANTHER" id="PTHR33121:SF70">
    <property type="entry name" value="SIGNALING PROTEIN YKOW"/>
    <property type="match status" value="1"/>
</dbReference>
<dbReference type="EMBL" id="VITN01000006">
    <property type="protein sequence ID" value="TWB20704.1"/>
    <property type="molecule type" value="Genomic_DNA"/>
</dbReference>
<dbReference type="RefSeq" id="WP_145750223.1">
    <property type="nucleotide sequence ID" value="NZ_VITN01000006.1"/>
</dbReference>
<dbReference type="InterPro" id="IPR000160">
    <property type="entry name" value="GGDEF_dom"/>
</dbReference>
<dbReference type="AlphaFoldDB" id="A0A560FGH6"/>
<dbReference type="InterPro" id="IPR011006">
    <property type="entry name" value="CheY-like_superfamily"/>
</dbReference>
<evidence type="ECO:0000259" key="2">
    <source>
        <dbReference type="PROSITE" id="PS50110"/>
    </source>
</evidence>
<reference evidence="5 6" key="1">
    <citation type="submission" date="2019-06" db="EMBL/GenBank/DDBJ databases">
        <title>Genomic Encyclopedia of Type Strains, Phase IV (KMG-V): Genome sequencing to study the core and pangenomes of soil and plant-associated prokaryotes.</title>
        <authorList>
            <person name="Whitman W."/>
        </authorList>
    </citation>
    <scope>NUCLEOTIDE SEQUENCE [LARGE SCALE GENOMIC DNA]</scope>
    <source>
        <strain evidence="5 6">BR 11880</strain>
    </source>
</reference>
<dbReference type="InterPro" id="IPR021800">
    <property type="entry name" value="DUF3369"/>
</dbReference>
<dbReference type="PROSITE" id="PS50110">
    <property type="entry name" value="RESPONSE_REGULATORY"/>
    <property type="match status" value="1"/>
</dbReference>
<protein>
    <submittedName>
        <fullName evidence="5">Response regulator receiver modulated diguanylate cyclase/phosphodiesterase</fullName>
    </submittedName>
</protein>
<evidence type="ECO:0000256" key="1">
    <source>
        <dbReference type="PROSITE-ProRule" id="PRU00169"/>
    </source>
</evidence>
<dbReference type="InterPro" id="IPR043128">
    <property type="entry name" value="Rev_trsase/Diguanyl_cyclase"/>
</dbReference>
<dbReference type="SMART" id="SM00052">
    <property type="entry name" value="EAL"/>
    <property type="match status" value="1"/>
</dbReference>
<evidence type="ECO:0000313" key="6">
    <source>
        <dbReference type="Proteomes" id="UP000319859"/>
    </source>
</evidence>
<dbReference type="OrthoDB" id="7251575at2"/>
<dbReference type="GO" id="GO:0000160">
    <property type="term" value="P:phosphorelay signal transduction system"/>
    <property type="evidence" value="ECO:0007669"/>
    <property type="project" value="InterPro"/>
</dbReference>
<name>A0A560FGH6_9PROT</name>
<dbReference type="InterPro" id="IPR001633">
    <property type="entry name" value="EAL_dom"/>
</dbReference>
<dbReference type="Pfam" id="PF11849">
    <property type="entry name" value="DUF3369"/>
    <property type="match status" value="1"/>
</dbReference>
<dbReference type="CDD" id="cd01949">
    <property type="entry name" value="GGDEF"/>
    <property type="match status" value="1"/>
</dbReference>
<dbReference type="GO" id="GO:0071111">
    <property type="term" value="F:cyclic-guanylate-specific phosphodiesterase activity"/>
    <property type="evidence" value="ECO:0007669"/>
    <property type="project" value="InterPro"/>
</dbReference>
<comment type="caution">
    <text evidence="5">The sequence shown here is derived from an EMBL/GenBank/DDBJ whole genome shotgun (WGS) entry which is preliminary data.</text>
</comment>
<feature type="modified residue" description="4-aspartylphosphate" evidence="1">
    <location>
        <position position="81"/>
    </location>
</feature>
<dbReference type="CDD" id="cd01948">
    <property type="entry name" value="EAL"/>
    <property type="match status" value="1"/>
</dbReference>
<dbReference type="NCBIfam" id="TIGR00254">
    <property type="entry name" value="GGDEF"/>
    <property type="match status" value="1"/>
</dbReference>
<dbReference type="PANTHER" id="PTHR33121">
    <property type="entry name" value="CYCLIC DI-GMP PHOSPHODIESTERASE PDEF"/>
    <property type="match status" value="1"/>
</dbReference>
<dbReference type="Pfam" id="PF00990">
    <property type="entry name" value="GGDEF"/>
    <property type="match status" value="1"/>
</dbReference>
<dbReference type="InterPro" id="IPR001789">
    <property type="entry name" value="Sig_transdc_resp-reg_receiver"/>
</dbReference>
<evidence type="ECO:0000259" key="3">
    <source>
        <dbReference type="PROSITE" id="PS50883"/>
    </source>
</evidence>
<proteinExistence type="predicted"/>
<accession>A0A560FGH6</accession>
<dbReference type="InterPro" id="IPR035919">
    <property type="entry name" value="EAL_sf"/>
</dbReference>
<dbReference type="CDD" id="cd00156">
    <property type="entry name" value="REC"/>
    <property type="match status" value="1"/>
</dbReference>
<dbReference type="PROSITE" id="PS50887">
    <property type="entry name" value="GGDEF"/>
    <property type="match status" value="1"/>
</dbReference>
<dbReference type="Gene3D" id="3.30.70.270">
    <property type="match status" value="1"/>
</dbReference>
<organism evidence="5 6">
    <name type="scientific">Nitrospirillum amazonense</name>
    <dbReference type="NCBI Taxonomy" id="28077"/>
    <lineage>
        <taxon>Bacteria</taxon>
        <taxon>Pseudomonadati</taxon>
        <taxon>Pseudomonadota</taxon>
        <taxon>Alphaproteobacteria</taxon>
        <taxon>Rhodospirillales</taxon>
        <taxon>Azospirillaceae</taxon>
        <taxon>Nitrospirillum</taxon>
    </lineage>
</organism>
<dbReference type="SUPFAM" id="SSF141868">
    <property type="entry name" value="EAL domain-like"/>
    <property type="match status" value="1"/>
</dbReference>
<dbReference type="InterPro" id="IPR050706">
    <property type="entry name" value="Cyclic-di-GMP_PDE-like"/>
</dbReference>
<keyword evidence="1" id="KW-0597">Phosphoprotein</keyword>
<dbReference type="SUPFAM" id="SSF55073">
    <property type="entry name" value="Nucleotide cyclase"/>
    <property type="match status" value="1"/>
</dbReference>
<evidence type="ECO:0000259" key="4">
    <source>
        <dbReference type="PROSITE" id="PS50887"/>
    </source>
</evidence>
<gene>
    <name evidence="5" type="ORF">FBZ89_106103</name>
</gene>
<dbReference type="Gene3D" id="3.20.20.450">
    <property type="entry name" value="EAL domain"/>
    <property type="match status" value="1"/>
</dbReference>
<feature type="domain" description="EAL" evidence="3">
    <location>
        <begin position="494"/>
        <end position="747"/>
    </location>
</feature>
<evidence type="ECO:0000313" key="5">
    <source>
        <dbReference type="EMBL" id="TWB20704.1"/>
    </source>
</evidence>
<feature type="domain" description="GGDEF" evidence="4">
    <location>
        <begin position="344"/>
        <end position="485"/>
    </location>
</feature>
<dbReference type="Gene3D" id="3.40.50.2300">
    <property type="match status" value="1"/>
</dbReference>
<dbReference type="SMART" id="SM00448">
    <property type="entry name" value="REC"/>
    <property type="match status" value="1"/>
</dbReference>
<feature type="domain" description="Response regulatory" evidence="2">
    <location>
        <begin position="26"/>
        <end position="150"/>
    </location>
</feature>
<dbReference type="SUPFAM" id="SSF52172">
    <property type="entry name" value="CheY-like"/>
    <property type="match status" value="1"/>
</dbReference>
<dbReference type="InterPro" id="IPR029787">
    <property type="entry name" value="Nucleotide_cyclase"/>
</dbReference>
<sequence>MANPAEALIHIEDDRGTARQSGPGWRILVVDDDEQVHLATRLALEGMDFRGRPLTLDSCYTAWEAFEYLAGTPDIAVVLLDVVMEDERAGLDLVRRIREELRNDQVRIVLRTGQPGYAPELEVIRQYDINDYKAKTELTVTRLASSIITALRSYEQIVALDRHRRGLEQVIKASADLFSERSLNEFSAGVLIQLAAQMGIEPEGLLCAQGTVDGPVIVAAAGRFAGHIRKPLASLGNMEIEAALLEAFSRREGFKSRGGDILYLQSGSAHPAAIYMSTPTPVDEQKRDLVRLFTINVALGFETATLFEHLRSVAFTDPLTALPNRAGFIAALDRAALDRAAPGQNLVVILLDLDQFHFINARLGFQVADALLRAVGHRLVANFPEAVAISRFGGDRFALALPAPAQADLSLALLESRLEVAFETGFDVAGRHASLSATSGCTFTVTGAAGGADGQLAGDLLVQQASLALKDAKLRARGRLIAFNPELERRNHAGLALLAEFRAALRNRELVLHYQPKLDLMTGRPVGVEALVRWQSPRHGLLMPAQFLDLAEASGLVLPMGLQVLEMAIRQRRAWRMEGLDIPVAVNVCALQVQQADFLQGIDGVLMAQEATAEGIEMEITESVFVGDDARTFDHIQGLRDRGFGVALDDFGTGYSSLSYLNRLPATTVKIDRRFVQGMNRDAKSDMLVRAIIQVAAVIDAKVVAEGVETEDQAERLRALGVPVAQGFLYSPGLPSEELAIWWLKQDAPGVRN</sequence>
<dbReference type="PROSITE" id="PS50883">
    <property type="entry name" value="EAL"/>
    <property type="match status" value="1"/>
</dbReference>